<evidence type="ECO:0000313" key="2">
    <source>
        <dbReference type="Proteomes" id="UP000266841"/>
    </source>
</evidence>
<protein>
    <submittedName>
        <fullName evidence="1">Uncharacterized protein</fullName>
    </submittedName>
</protein>
<reference evidence="1 2" key="1">
    <citation type="journal article" date="2012" name="Genome Biol.">
        <title>Genome and low-iron response of an oceanic diatom adapted to chronic iron limitation.</title>
        <authorList>
            <person name="Lommer M."/>
            <person name="Specht M."/>
            <person name="Roy A.S."/>
            <person name="Kraemer L."/>
            <person name="Andreson R."/>
            <person name="Gutowska M.A."/>
            <person name="Wolf J."/>
            <person name="Bergner S.V."/>
            <person name="Schilhabel M.B."/>
            <person name="Klostermeier U.C."/>
            <person name="Beiko R.G."/>
            <person name="Rosenstiel P."/>
            <person name="Hippler M."/>
            <person name="Laroche J."/>
        </authorList>
    </citation>
    <scope>NUCLEOTIDE SEQUENCE [LARGE SCALE GENOMIC DNA]</scope>
    <source>
        <strain evidence="1 2">CCMP1005</strain>
    </source>
</reference>
<feature type="non-terminal residue" evidence="1">
    <location>
        <position position="98"/>
    </location>
</feature>
<evidence type="ECO:0000313" key="1">
    <source>
        <dbReference type="EMBL" id="EJK72869.1"/>
    </source>
</evidence>
<organism evidence="1 2">
    <name type="scientific">Thalassiosira oceanica</name>
    <name type="common">Marine diatom</name>
    <dbReference type="NCBI Taxonomy" id="159749"/>
    <lineage>
        <taxon>Eukaryota</taxon>
        <taxon>Sar</taxon>
        <taxon>Stramenopiles</taxon>
        <taxon>Ochrophyta</taxon>
        <taxon>Bacillariophyta</taxon>
        <taxon>Coscinodiscophyceae</taxon>
        <taxon>Thalassiosirophycidae</taxon>
        <taxon>Thalassiosirales</taxon>
        <taxon>Thalassiosiraceae</taxon>
        <taxon>Thalassiosira</taxon>
    </lineage>
</organism>
<gene>
    <name evidence="1" type="ORF">THAOC_05555</name>
</gene>
<accession>K0T703</accession>
<dbReference type="Proteomes" id="UP000266841">
    <property type="component" value="Unassembled WGS sequence"/>
</dbReference>
<comment type="caution">
    <text evidence="1">The sequence shown here is derived from an EMBL/GenBank/DDBJ whole genome shotgun (WGS) entry which is preliminary data.</text>
</comment>
<sequence>MVPTIMTRGLSALRIPADLKLLAIMFEFARAMPMAVICVVEGKEKGTKRKGEPLPRWWLGRFRLDLSMAPALEFVRAMAVNIVDGMTGNGKGEEAQAQ</sequence>
<name>K0T703_THAOC</name>
<dbReference type="AlphaFoldDB" id="K0T703"/>
<proteinExistence type="predicted"/>
<dbReference type="EMBL" id="AGNL01005185">
    <property type="protein sequence ID" value="EJK72869.1"/>
    <property type="molecule type" value="Genomic_DNA"/>
</dbReference>
<keyword evidence="2" id="KW-1185">Reference proteome</keyword>